<dbReference type="Gene3D" id="3.30.590.20">
    <property type="match status" value="1"/>
</dbReference>
<dbReference type="InterPro" id="IPR006334">
    <property type="entry name" value="Glut_cys_ligase"/>
</dbReference>
<evidence type="ECO:0000256" key="5">
    <source>
        <dbReference type="ARBA" id="ARBA00022741"/>
    </source>
</evidence>
<dbReference type="Pfam" id="PF04262">
    <property type="entry name" value="Glu_cys_ligase"/>
    <property type="match status" value="1"/>
</dbReference>
<evidence type="ECO:0000256" key="2">
    <source>
        <dbReference type="ARBA" id="ARBA00008772"/>
    </source>
</evidence>
<keyword evidence="4 8" id="KW-0317">Glutathione biosynthesis</keyword>
<dbReference type="GO" id="GO:0005829">
    <property type="term" value="C:cytosol"/>
    <property type="evidence" value="ECO:0007669"/>
    <property type="project" value="TreeGrafter"/>
</dbReference>
<dbReference type="GO" id="GO:0046872">
    <property type="term" value="F:metal ion binding"/>
    <property type="evidence" value="ECO:0007669"/>
    <property type="project" value="TreeGrafter"/>
</dbReference>
<dbReference type="GO" id="GO:0006750">
    <property type="term" value="P:glutathione biosynthetic process"/>
    <property type="evidence" value="ECO:0007669"/>
    <property type="project" value="UniProtKB-UniRule"/>
</dbReference>
<dbReference type="InterPro" id="IPR007370">
    <property type="entry name" value="Glu_cys_ligase"/>
</dbReference>
<dbReference type="GO" id="GO:0005524">
    <property type="term" value="F:ATP binding"/>
    <property type="evidence" value="ECO:0007669"/>
    <property type="project" value="UniProtKB-KW"/>
</dbReference>
<dbReference type="GO" id="GO:0004357">
    <property type="term" value="F:glutamate-cysteine ligase activity"/>
    <property type="evidence" value="ECO:0007669"/>
    <property type="project" value="UniProtKB-UniRule"/>
</dbReference>
<dbReference type="STRING" id="1208365.B273_0947"/>
<evidence type="ECO:0000256" key="8">
    <source>
        <dbReference type="HAMAP-Rule" id="MF_00578"/>
    </source>
</evidence>
<dbReference type="UniPathway" id="UPA00142">
    <property type="reaction ID" value="UER00209"/>
</dbReference>
<organism evidence="11 12">
    <name type="scientific">SAR86 cluster bacterium SAR86E</name>
    <dbReference type="NCBI Taxonomy" id="1208365"/>
    <lineage>
        <taxon>Bacteria</taxon>
        <taxon>Pseudomonadati</taxon>
        <taxon>Pseudomonadota</taxon>
        <taxon>Gammaproteobacteria</taxon>
        <taxon>SAR86 cluster</taxon>
    </lineage>
</organism>
<evidence type="ECO:0000259" key="10">
    <source>
        <dbReference type="Pfam" id="PF04262"/>
    </source>
</evidence>
<comment type="caution">
    <text evidence="11">The sequence shown here is derived from an EMBL/GenBank/DDBJ whole genome shotgun (WGS) entry which is preliminary data.</text>
</comment>
<protein>
    <recommendedName>
        <fullName evidence="8">Glutamate--cysteine ligase</fullName>
        <ecNumber evidence="8">6.3.2.2</ecNumber>
    </recommendedName>
    <alternativeName>
        <fullName evidence="8">Gamma-ECS</fullName>
        <shortName evidence="8">GCS</shortName>
    </alternativeName>
    <alternativeName>
        <fullName evidence="8">Gamma-glutamylcysteine synthetase</fullName>
    </alternativeName>
</protein>
<evidence type="ECO:0000256" key="9">
    <source>
        <dbReference type="RuleBase" id="RU004391"/>
    </source>
</evidence>
<name>K6H2X9_9GAMM</name>
<evidence type="ECO:0000256" key="4">
    <source>
        <dbReference type="ARBA" id="ARBA00022684"/>
    </source>
</evidence>
<dbReference type="EC" id="6.3.2.2" evidence="8"/>
<dbReference type="InterPro" id="IPR014746">
    <property type="entry name" value="Gln_synth/guanido_kin_cat_dom"/>
</dbReference>
<dbReference type="PANTHER" id="PTHR38761:SF1">
    <property type="entry name" value="GLUTAMATE--CYSTEINE LIGASE"/>
    <property type="match status" value="1"/>
</dbReference>
<dbReference type="PANTHER" id="PTHR38761">
    <property type="entry name" value="GLUTAMATE--CYSTEINE LIGASE"/>
    <property type="match status" value="1"/>
</dbReference>
<keyword evidence="3 8" id="KW-0436">Ligase</keyword>
<dbReference type="PATRIC" id="fig|1208365.4.peg.524"/>
<keyword evidence="12" id="KW-1185">Reference proteome</keyword>
<evidence type="ECO:0000256" key="7">
    <source>
        <dbReference type="ARBA" id="ARBA00048819"/>
    </source>
</evidence>
<accession>K6H2X9</accession>
<sequence>MTSDAFKRSLKNHQEKGFFKNLKILRGIERESLRVTQEGKISQTNHPQNLGSPLTSEDITTDFAEALVELVTPTFESAEELFKHLSLLHKFLYSEMGNEILWNFSMPCAFNNEKEIKIAEYGSTNSGMLKHIYRKGLRLRYGSIMQCVSGIHFNFSLSESSWEPLTRNSDQSFINQKYLGAIRNIKRNFWFLLDRLGASPITHESYLLNREHSLIKHGKNDLFFPYATSLRMSDVGYQSSIQNALKINYNNLDEFIDAIIKGIKTPIKSFENMGLFNEQGVPQQISTGILQIENELYDIVRPKRSGPSDSRPAALLKNEGIEYLELRGIDINPFVPEGIDLNKIKLLDIFIMHSLISESPQVSDIEIEEIRANQKTMVENGRLENVTLEQNGITIPLKELKKTFHDELTQVATAMDEYSPGYSHALSAEMSVNMQPSQKIMNEMESQNLSFQEYGLIQSKKIAAKQRTRSSDDFSKFTINAKKSIKDFKNLNKNTGMDINKYVELYNSKI</sequence>
<evidence type="ECO:0000313" key="11">
    <source>
        <dbReference type="EMBL" id="EKO36863.1"/>
    </source>
</evidence>
<evidence type="ECO:0000256" key="1">
    <source>
        <dbReference type="ARBA" id="ARBA00005006"/>
    </source>
</evidence>
<evidence type="ECO:0000256" key="6">
    <source>
        <dbReference type="ARBA" id="ARBA00022840"/>
    </source>
</evidence>
<comment type="pathway">
    <text evidence="1 8 9">Sulfur metabolism; glutathione biosynthesis; glutathione from L-cysteine and L-glutamate: step 1/2.</text>
</comment>
<keyword evidence="5 8" id="KW-0547">Nucleotide-binding</keyword>
<dbReference type="AlphaFoldDB" id="K6H2X9"/>
<dbReference type="EMBL" id="AMWX01000002">
    <property type="protein sequence ID" value="EKO36863.1"/>
    <property type="molecule type" value="Genomic_DNA"/>
</dbReference>
<evidence type="ECO:0000313" key="12">
    <source>
        <dbReference type="Proteomes" id="UP000010310"/>
    </source>
</evidence>
<gene>
    <name evidence="8 11" type="primary">gshA</name>
    <name evidence="11" type="ORF">B273_0947</name>
</gene>
<proteinExistence type="inferred from homology"/>
<dbReference type="HAMAP" id="MF_00578">
    <property type="entry name" value="Glu_cys_ligase"/>
    <property type="match status" value="1"/>
</dbReference>
<reference evidence="11 12" key="1">
    <citation type="submission" date="2012-09" db="EMBL/GenBank/DDBJ databases">
        <authorList>
            <person name="Dupont C.L."/>
            <person name="Rusch D.B."/>
            <person name="Lombardo M.-J."/>
            <person name="Novotny M."/>
            <person name="Yee-Greenbaum J."/>
            <person name="Laskin R."/>
        </authorList>
    </citation>
    <scope>NUCLEOTIDE SEQUENCE [LARGE SCALE GENOMIC DNA]</scope>
    <source>
        <strain evidence="11">SAR86E</strain>
    </source>
</reference>
<dbReference type="Proteomes" id="UP000010310">
    <property type="component" value="Unassembled WGS sequence"/>
</dbReference>
<evidence type="ECO:0000256" key="3">
    <source>
        <dbReference type="ARBA" id="ARBA00022598"/>
    </source>
</evidence>
<dbReference type="SUPFAM" id="SSF55931">
    <property type="entry name" value="Glutamine synthetase/guanido kinase"/>
    <property type="match status" value="1"/>
</dbReference>
<feature type="domain" description="Glutamate--cysteine ligase" evidence="10">
    <location>
        <begin position="10"/>
        <end position="376"/>
    </location>
</feature>
<dbReference type="NCBIfam" id="TIGR01434">
    <property type="entry name" value="glu_cys_ligase"/>
    <property type="match status" value="1"/>
</dbReference>
<keyword evidence="6 8" id="KW-0067">ATP-binding</keyword>
<comment type="catalytic activity">
    <reaction evidence="7 8 9">
        <text>L-cysteine + L-glutamate + ATP = gamma-L-glutamyl-L-cysteine + ADP + phosphate + H(+)</text>
        <dbReference type="Rhea" id="RHEA:13285"/>
        <dbReference type="ChEBI" id="CHEBI:15378"/>
        <dbReference type="ChEBI" id="CHEBI:29985"/>
        <dbReference type="ChEBI" id="CHEBI:30616"/>
        <dbReference type="ChEBI" id="CHEBI:35235"/>
        <dbReference type="ChEBI" id="CHEBI:43474"/>
        <dbReference type="ChEBI" id="CHEBI:58173"/>
        <dbReference type="ChEBI" id="CHEBI:456216"/>
        <dbReference type="EC" id="6.3.2.2"/>
    </reaction>
</comment>
<comment type="similarity">
    <text evidence="2 8">Belongs to the glutamate--cysteine ligase type 1 family. Type 1 subfamily.</text>
</comment>